<proteinExistence type="predicted"/>
<dbReference type="EMBL" id="UGQL01000001">
    <property type="protein sequence ID" value="STZ28384.1"/>
    <property type="molecule type" value="Genomic_DNA"/>
</dbReference>
<dbReference type="AlphaFoldDB" id="A0A378RN27"/>
<accession>A0A378RN27</accession>
<name>A0A378RN27_MYROD</name>
<evidence type="ECO:0000313" key="1">
    <source>
        <dbReference type="EMBL" id="STZ28384.1"/>
    </source>
</evidence>
<keyword evidence="2" id="KW-1185">Reference proteome</keyword>
<dbReference type="RefSeq" id="WP_115091337.1">
    <property type="nucleotide sequence ID" value="NZ_CP068107.1"/>
</dbReference>
<evidence type="ECO:0000313" key="2">
    <source>
        <dbReference type="Proteomes" id="UP000255024"/>
    </source>
</evidence>
<protein>
    <submittedName>
        <fullName evidence="1">Uncharacterized protein</fullName>
    </submittedName>
</protein>
<reference evidence="1 2" key="1">
    <citation type="submission" date="2018-06" db="EMBL/GenBank/DDBJ databases">
        <authorList>
            <consortium name="Pathogen Informatics"/>
            <person name="Doyle S."/>
        </authorList>
    </citation>
    <scope>NUCLEOTIDE SEQUENCE [LARGE SCALE GENOMIC DNA]</scope>
    <source>
        <strain evidence="1 2">NCTC11179</strain>
    </source>
</reference>
<sequence>MNIEQILEIELNYLELAYIQGISPAYAKEIFSTKSQEEIIKRNTLIKVLVLKDVFKPIRSVDNRYDGENELIFNLKHKSENYKKYLSHKPTIKSGKLSGGKSVLLKIMNQNQLFHFKNTIEQKRIFFKSIDDETKN</sequence>
<organism evidence="1 2">
    <name type="scientific">Myroides odoratus</name>
    <name type="common">Flavobacterium odoratum</name>
    <dbReference type="NCBI Taxonomy" id="256"/>
    <lineage>
        <taxon>Bacteria</taxon>
        <taxon>Pseudomonadati</taxon>
        <taxon>Bacteroidota</taxon>
        <taxon>Flavobacteriia</taxon>
        <taxon>Flavobacteriales</taxon>
        <taxon>Flavobacteriaceae</taxon>
        <taxon>Myroides</taxon>
    </lineage>
</organism>
<gene>
    <name evidence="1" type="ORF">NCTC11179_01928</name>
</gene>
<dbReference type="Proteomes" id="UP000255024">
    <property type="component" value="Unassembled WGS sequence"/>
</dbReference>